<feature type="coiled-coil region" evidence="1">
    <location>
        <begin position="182"/>
        <end position="209"/>
    </location>
</feature>
<feature type="region of interest" description="Disordered" evidence="2">
    <location>
        <begin position="302"/>
        <end position="356"/>
    </location>
</feature>
<feature type="compositionally biased region" description="Basic residues" evidence="2">
    <location>
        <begin position="302"/>
        <end position="313"/>
    </location>
</feature>
<keyword evidence="1" id="KW-0175">Coiled coil</keyword>
<dbReference type="AlphaFoldDB" id="A6K708"/>
<sequence>MEITALRARLADLEEENLNLEIQIRKEVQEEYRELVQALFMTCLHIKEKLDENQFNLIQKVCELIGEVRAEGIANVKQLKKTWGSARPEGETKENAAKAPAEESIHSKKECLRIKLMAEQEVALLHQQLLAARQALTKAQTDNRKLWWQNETQAQLLRELEHRVTQDTVTRQQLDIIKTSGMETLLKDVEQKEQKLQLLTEEAERASKRGQLQQQKMDRDLKQMRNRLAQERSVKLEAFQRVQELLNQLHDTKQPSAHMASPVGLRSQTHCSLNSAPALFRYSPHHFSKTHLMGSKMTRRIQRPKTVPVKHSRRTDGDSLPSVAENAQLTTFPAQTAPSSGISFRPESVWPPVLKD</sequence>
<feature type="compositionally biased region" description="Polar residues" evidence="2">
    <location>
        <begin position="325"/>
        <end position="342"/>
    </location>
</feature>
<evidence type="ECO:0000256" key="2">
    <source>
        <dbReference type="SAM" id="MobiDB-lite"/>
    </source>
</evidence>
<accession>A6K708</accession>
<protein>
    <submittedName>
        <fullName evidence="3">RCG58503, isoform CRA_a</fullName>
    </submittedName>
</protein>
<dbReference type="PANTHER" id="PTHR33331">
    <property type="entry name" value="COILED-COIL DOMAIN-CONTAINING PROTEIN 162"/>
    <property type="match status" value="1"/>
</dbReference>
<gene>
    <name evidence="3" type="ORF">rCG_58503</name>
</gene>
<evidence type="ECO:0000256" key="1">
    <source>
        <dbReference type="SAM" id="Coils"/>
    </source>
</evidence>
<dbReference type="PANTHER" id="PTHR33331:SF13">
    <property type="entry name" value="COILED-COIL DOMAIN CONTAINING 162"/>
    <property type="match status" value="1"/>
</dbReference>
<reference evidence="4" key="1">
    <citation type="submission" date="2005-09" db="EMBL/GenBank/DDBJ databases">
        <authorList>
            <person name="Mural R.J."/>
            <person name="Li P.W."/>
            <person name="Adams M.D."/>
            <person name="Amanatides P.G."/>
            <person name="Baden-Tillson H."/>
            <person name="Barnstead M."/>
            <person name="Chin S.H."/>
            <person name="Dew I."/>
            <person name="Evans C.A."/>
            <person name="Ferriera S."/>
            <person name="Flanigan M."/>
            <person name="Fosler C."/>
            <person name="Glodek A."/>
            <person name="Gu Z."/>
            <person name="Holt R.A."/>
            <person name="Jennings D."/>
            <person name="Kraft C.L."/>
            <person name="Lu F."/>
            <person name="Nguyen T."/>
            <person name="Nusskern D.R."/>
            <person name="Pfannkoch C.M."/>
            <person name="Sitter C."/>
            <person name="Sutton G.G."/>
            <person name="Venter J.C."/>
            <person name="Wang Z."/>
            <person name="Woodage T."/>
            <person name="Zheng X.H."/>
            <person name="Zhong F."/>
        </authorList>
    </citation>
    <scope>NUCLEOTIDE SEQUENCE [LARGE SCALE GENOMIC DNA]</scope>
    <source>
        <strain>BN</strain>
        <strain evidence="4">Sprague-Dawley</strain>
    </source>
</reference>
<organism evidence="3 4">
    <name type="scientific">Rattus norvegicus</name>
    <name type="common">Rat</name>
    <dbReference type="NCBI Taxonomy" id="10116"/>
    <lineage>
        <taxon>Eukaryota</taxon>
        <taxon>Metazoa</taxon>
        <taxon>Chordata</taxon>
        <taxon>Craniata</taxon>
        <taxon>Vertebrata</taxon>
        <taxon>Euteleostomi</taxon>
        <taxon>Mammalia</taxon>
        <taxon>Eutheria</taxon>
        <taxon>Euarchontoglires</taxon>
        <taxon>Glires</taxon>
        <taxon>Rodentia</taxon>
        <taxon>Myomorpha</taxon>
        <taxon>Muroidea</taxon>
        <taxon>Muridae</taxon>
        <taxon>Murinae</taxon>
        <taxon>Rattus</taxon>
    </lineage>
</organism>
<evidence type="ECO:0000313" key="3">
    <source>
        <dbReference type="EMBL" id="EDL99727.1"/>
    </source>
</evidence>
<dbReference type="EMBL" id="CH474025">
    <property type="protein sequence ID" value="EDL99727.1"/>
    <property type="molecule type" value="Genomic_DNA"/>
</dbReference>
<name>A6K708_RAT</name>
<feature type="coiled-coil region" evidence="1">
    <location>
        <begin position="3"/>
        <end position="30"/>
    </location>
</feature>
<dbReference type="InterPro" id="IPR040401">
    <property type="entry name" value="CCDC162"/>
</dbReference>
<proteinExistence type="predicted"/>
<dbReference type="Proteomes" id="UP000234681">
    <property type="component" value="Chromosome 20"/>
</dbReference>
<evidence type="ECO:0000313" key="4">
    <source>
        <dbReference type="Proteomes" id="UP000234681"/>
    </source>
</evidence>